<keyword evidence="3" id="KW-1185">Reference proteome</keyword>
<dbReference type="Proteomes" id="UP000694680">
    <property type="component" value="Chromosome 1"/>
</dbReference>
<evidence type="ECO:0000313" key="3">
    <source>
        <dbReference type="Proteomes" id="UP000694680"/>
    </source>
</evidence>
<evidence type="ECO:0000256" key="1">
    <source>
        <dbReference type="SAM" id="MobiDB-lite"/>
    </source>
</evidence>
<dbReference type="InterPro" id="IPR034609">
    <property type="entry name" value="Syce2"/>
</dbReference>
<reference evidence="2" key="2">
    <citation type="submission" date="2025-08" db="UniProtKB">
        <authorList>
            <consortium name="Ensembl"/>
        </authorList>
    </citation>
    <scope>IDENTIFICATION</scope>
</reference>
<dbReference type="PANTHER" id="PTHR28398:SF1">
    <property type="entry name" value="SYNAPTONEMAL COMPLEX CENTRAL ELEMENT PROTEIN 2"/>
    <property type="match status" value="1"/>
</dbReference>
<name>A0A8C5G0D6_GOUWI</name>
<evidence type="ECO:0000313" key="2">
    <source>
        <dbReference type="Ensembl" id="ENSGWIP00000005480.1"/>
    </source>
</evidence>
<proteinExistence type="predicted"/>
<protein>
    <submittedName>
        <fullName evidence="2">Synaptonemal complex central element protein 2</fullName>
    </submittedName>
</protein>
<dbReference type="AlphaFoldDB" id="A0A8C5G0D6"/>
<organism evidence="2 3">
    <name type="scientific">Gouania willdenowi</name>
    <name type="common">Blunt-snouted clingfish</name>
    <name type="synonym">Lepadogaster willdenowi</name>
    <dbReference type="NCBI Taxonomy" id="441366"/>
    <lineage>
        <taxon>Eukaryota</taxon>
        <taxon>Metazoa</taxon>
        <taxon>Chordata</taxon>
        <taxon>Craniata</taxon>
        <taxon>Vertebrata</taxon>
        <taxon>Euteleostomi</taxon>
        <taxon>Actinopterygii</taxon>
        <taxon>Neopterygii</taxon>
        <taxon>Teleostei</taxon>
        <taxon>Neoteleostei</taxon>
        <taxon>Acanthomorphata</taxon>
        <taxon>Ovalentaria</taxon>
        <taxon>Blenniimorphae</taxon>
        <taxon>Blenniiformes</taxon>
        <taxon>Gobiesocoidei</taxon>
        <taxon>Gobiesocidae</taxon>
        <taxon>Gobiesocinae</taxon>
        <taxon>Gouania</taxon>
    </lineage>
</organism>
<feature type="region of interest" description="Disordered" evidence="1">
    <location>
        <begin position="1"/>
        <end position="30"/>
    </location>
</feature>
<dbReference type="PANTHER" id="PTHR28398">
    <property type="entry name" value="SYNAPTONEMAL COMPLEX CENTRAL ELEMENT PROTEIN 2"/>
    <property type="match status" value="1"/>
</dbReference>
<accession>A0A8C5G0D6</accession>
<reference evidence="2" key="1">
    <citation type="submission" date="2020-06" db="EMBL/GenBank/DDBJ databases">
        <authorList>
            <consortium name="Wellcome Sanger Institute Data Sharing"/>
        </authorList>
    </citation>
    <scope>NUCLEOTIDE SEQUENCE [LARGE SCALE GENOMIC DNA]</scope>
</reference>
<dbReference type="Ensembl" id="ENSGWIT00000005918.1">
    <property type="protein sequence ID" value="ENSGWIP00000005480.1"/>
    <property type="gene ID" value="ENSGWIG00000003005.1"/>
</dbReference>
<dbReference type="GO" id="GO:0000801">
    <property type="term" value="C:central element"/>
    <property type="evidence" value="ECO:0007669"/>
    <property type="project" value="InterPro"/>
</dbReference>
<feature type="compositionally biased region" description="Polar residues" evidence="1">
    <location>
        <begin position="8"/>
        <end position="20"/>
    </location>
</feature>
<sequence length="152" mass="17373">MDFYFDGQLSTSSPSAANEETQMRGGVSQEFSREMSVNRNQEQQSSCYSSIINNISSRAQDLVEKINDRRAKDLTELESFQEQLVDKVNEMCRQMKENMYAAYEHNSDEMQVKLQELSEVLERCTKCNSDLTEARRSLSCLNEGLAIAQSSE</sequence>
<reference evidence="2" key="3">
    <citation type="submission" date="2025-09" db="UniProtKB">
        <authorList>
            <consortium name="Ensembl"/>
        </authorList>
    </citation>
    <scope>IDENTIFICATION</scope>
</reference>
<dbReference type="GO" id="GO:0007130">
    <property type="term" value="P:synaptonemal complex assembly"/>
    <property type="evidence" value="ECO:0007669"/>
    <property type="project" value="InterPro"/>
</dbReference>